<dbReference type="NCBIfam" id="TIGR01023">
    <property type="entry name" value="rpmG_bact"/>
    <property type="match status" value="1"/>
</dbReference>
<evidence type="ECO:0000256" key="5">
    <source>
        <dbReference type="HAMAP-Rule" id="MF_00294"/>
    </source>
</evidence>
<organism evidence="6 7">
    <name type="scientific">Mycoplasma testudineum</name>
    <dbReference type="NCBI Taxonomy" id="244584"/>
    <lineage>
        <taxon>Bacteria</taxon>
        <taxon>Bacillati</taxon>
        <taxon>Mycoplasmatota</taxon>
        <taxon>Mollicutes</taxon>
        <taxon>Mycoplasmataceae</taxon>
        <taxon>Mycoplasma</taxon>
    </lineage>
</organism>
<dbReference type="GO" id="GO:0005737">
    <property type="term" value="C:cytoplasm"/>
    <property type="evidence" value="ECO:0007669"/>
    <property type="project" value="UniProtKB-ARBA"/>
</dbReference>
<dbReference type="NCBIfam" id="NF001764">
    <property type="entry name" value="PRK00504.1"/>
    <property type="match status" value="1"/>
</dbReference>
<dbReference type="HAMAP" id="MF_00294">
    <property type="entry name" value="Ribosomal_bL33"/>
    <property type="match status" value="1"/>
</dbReference>
<evidence type="ECO:0000256" key="1">
    <source>
        <dbReference type="ARBA" id="ARBA00007596"/>
    </source>
</evidence>
<evidence type="ECO:0000313" key="6">
    <source>
        <dbReference type="EMBL" id="TDO19408.1"/>
    </source>
</evidence>
<dbReference type="InterPro" id="IPR038584">
    <property type="entry name" value="Ribosomal_bL33_sf"/>
</dbReference>
<dbReference type="AlphaFoldDB" id="A0A4R6ID06"/>
<keyword evidence="2 5" id="KW-0689">Ribosomal protein</keyword>
<dbReference type="InterPro" id="IPR001705">
    <property type="entry name" value="Ribosomal_bL33"/>
</dbReference>
<dbReference type="Proteomes" id="UP000295518">
    <property type="component" value="Unassembled WGS sequence"/>
</dbReference>
<dbReference type="GO" id="GO:1990904">
    <property type="term" value="C:ribonucleoprotein complex"/>
    <property type="evidence" value="ECO:0007669"/>
    <property type="project" value="UniProtKB-KW"/>
</dbReference>
<dbReference type="GO" id="GO:0003735">
    <property type="term" value="F:structural constituent of ribosome"/>
    <property type="evidence" value="ECO:0007669"/>
    <property type="project" value="InterPro"/>
</dbReference>
<gene>
    <name evidence="5" type="primary">rpmG</name>
    <name evidence="6" type="ORF">EI74_0677</name>
</gene>
<dbReference type="RefSeq" id="WP_094254832.1">
    <property type="nucleotide sequence ID" value="NZ_NNCE01000006.1"/>
</dbReference>
<evidence type="ECO:0000256" key="4">
    <source>
        <dbReference type="ARBA" id="ARBA00035176"/>
    </source>
</evidence>
<dbReference type="EMBL" id="SNWN01000014">
    <property type="protein sequence ID" value="TDO19408.1"/>
    <property type="molecule type" value="Genomic_DNA"/>
</dbReference>
<sequence length="46" mass="5459">MKAKIALACQECKRKNYKTNKSKPERLEINKFCSNCRAKTMHKEEK</sequence>
<accession>A0A4R6ID06</accession>
<name>A0A4R6ID06_9MOLU</name>
<dbReference type="InterPro" id="IPR011332">
    <property type="entry name" value="Ribosomal_zn-bd"/>
</dbReference>
<dbReference type="SUPFAM" id="SSF57829">
    <property type="entry name" value="Zn-binding ribosomal proteins"/>
    <property type="match status" value="1"/>
</dbReference>
<dbReference type="Pfam" id="PF00471">
    <property type="entry name" value="Ribosomal_L33"/>
    <property type="match status" value="1"/>
</dbReference>
<keyword evidence="7" id="KW-1185">Reference proteome</keyword>
<proteinExistence type="inferred from homology"/>
<evidence type="ECO:0000256" key="2">
    <source>
        <dbReference type="ARBA" id="ARBA00022980"/>
    </source>
</evidence>
<dbReference type="GO" id="GO:0005840">
    <property type="term" value="C:ribosome"/>
    <property type="evidence" value="ECO:0007669"/>
    <property type="project" value="UniProtKB-KW"/>
</dbReference>
<dbReference type="Gene3D" id="2.20.28.120">
    <property type="entry name" value="Ribosomal protein L33"/>
    <property type="match status" value="1"/>
</dbReference>
<protein>
    <recommendedName>
        <fullName evidence="4 5">Large ribosomal subunit protein bL33</fullName>
    </recommendedName>
</protein>
<evidence type="ECO:0000313" key="7">
    <source>
        <dbReference type="Proteomes" id="UP000295518"/>
    </source>
</evidence>
<dbReference type="GO" id="GO:0006412">
    <property type="term" value="P:translation"/>
    <property type="evidence" value="ECO:0007669"/>
    <property type="project" value="UniProtKB-UniRule"/>
</dbReference>
<evidence type="ECO:0000256" key="3">
    <source>
        <dbReference type="ARBA" id="ARBA00023274"/>
    </source>
</evidence>
<reference evidence="6 7" key="1">
    <citation type="submission" date="2019-03" db="EMBL/GenBank/DDBJ databases">
        <title>Genomic Encyclopedia of Archaeal and Bacterial Type Strains, Phase II (KMG-II): from individual species to whole genera.</title>
        <authorList>
            <person name="Goeker M."/>
        </authorList>
    </citation>
    <scope>NUCLEOTIDE SEQUENCE [LARGE SCALE GENOMIC DNA]</scope>
    <source>
        <strain evidence="6 7">ATCC 700618</strain>
    </source>
</reference>
<dbReference type="OrthoDB" id="197660at2"/>
<comment type="similarity">
    <text evidence="1 5">Belongs to the bacterial ribosomal protein bL33 family.</text>
</comment>
<keyword evidence="3 5" id="KW-0687">Ribonucleoprotein</keyword>
<comment type="caution">
    <text evidence="6">The sequence shown here is derived from an EMBL/GenBank/DDBJ whole genome shotgun (WGS) entry which is preliminary data.</text>
</comment>